<dbReference type="SMART" id="SM00185">
    <property type="entry name" value="ARM"/>
    <property type="match status" value="6"/>
</dbReference>
<evidence type="ECO:0000313" key="9">
    <source>
        <dbReference type="Proteomes" id="UP001179952"/>
    </source>
</evidence>
<dbReference type="InterPro" id="IPR016024">
    <property type="entry name" value="ARM-type_fold"/>
</dbReference>
<sequence>MPATKTNNRPEELTERLSSAASVGGGCDGGLLKVLREVKNQIIGNRTKKLWYLKLGAVPAILSILSSAADSDSAVIVQAAAALGSFACGVDAGARAVLDGGAVPILVRLLSNRDEKVVDACARSLRMVFQSKLAPKYDILEEKNMHFLLSLLNSESDNVTELAASIITHSCEAAAEQKALCDNGVLQRLIALLEGSTNQRDAGLDSLAAIMKSNSDVVSKLVTFNNGRALNSIIELVKDRCPRTRLLACICLIIIGNACADHLKEFDINTELILVLVELFEEPGRAGDEAPFALANLIAGKEDLHKQAFSVNAVEKLCNFLHKNAIEAKRLQGILLALAELCSKLEICRTKSLSLKVLDIVIGALKHDCTEVRIAACTCLRSISRSLKSLSAGHLLNEAAATSLIQLLHNQSTEVQVAALGAVCNVVVDFTVRKSVFLRHGGAKDLVQLSRSMDSKLRLNAVRALRNLLFLADKTVKENILQELTISTLASLVCDAEASIQEQAMALICNLVDGSVDCIDHIFAEDDLIITAVARQLWGATVPVCIQGMYVLSNVAAGNDFHKDAVLHHILLPHDTGSDSSILLRFLQNNDGQLRTAAIWCIINLTYPGNCTASERVTRLRTSGVVSQIKSMVNDPCLDVKHRVRTALEQCTVGGINSA</sequence>
<dbReference type="PANTHER" id="PTHR15651:SF7">
    <property type="entry name" value="ARMADILLO REPEAT-CONTAINING PROTEIN 8"/>
    <property type="match status" value="1"/>
</dbReference>
<evidence type="ECO:0000256" key="5">
    <source>
        <dbReference type="ARBA" id="ARBA00023242"/>
    </source>
</evidence>
<evidence type="ECO:0008006" key="10">
    <source>
        <dbReference type="Google" id="ProtNLM"/>
    </source>
</evidence>
<dbReference type="SUPFAM" id="SSF48371">
    <property type="entry name" value="ARM repeat"/>
    <property type="match status" value="1"/>
</dbReference>
<proteinExistence type="predicted"/>
<evidence type="ECO:0000256" key="1">
    <source>
        <dbReference type="ARBA" id="ARBA00004123"/>
    </source>
</evidence>
<evidence type="ECO:0000313" key="8">
    <source>
        <dbReference type="EMBL" id="KAK1267253.1"/>
    </source>
</evidence>
<dbReference type="GO" id="GO:0005737">
    <property type="term" value="C:cytoplasm"/>
    <property type="evidence" value="ECO:0007669"/>
    <property type="project" value="UniProtKB-SubCell"/>
</dbReference>
<organism evidence="8 9">
    <name type="scientific">Acorus gramineus</name>
    <name type="common">Dwarf sweet flag</name>
    <dbReference type="NCBI Taxonomy" id="55184"/>
    <lineage>
        <taxon>Eukaryota</taxon>
        <taxon>Viridiplantae</taxon>
        <taxon>Streptophyta</taxon>
        <taxon>Embryophyta</taxon>
        <taxon>Tracheophyta</taxon>
        <taxon>Spermatophyta</taxon>
        <taxon>Magnoliopsida</taxon>
        <taxon>Liliopsida</taxon>
        <taxon>Acoraceae</taxon>
        <taxon>Acorus</taxon>
    </lineage>
</organism>
<dbReference type="Proteomes" id="UP001179952">
    <property type="component" value="Unassembled WGS sequence"/>
</dbReference>
<gene>
    <name evidence="8" type="ORF">QJS04_geneDACA016389</name>
</gene>
<dbReference type="GO" id="GO:0005634">
    <property type="term" value="C:nucleus"/>
    <property type="evidence" value="ECO:0007669"/>
    <property type="project" value="UniProtKB-SubCell"/>
</dbReference>
<keyword evidence="3" id="KW-0963">Cytoplasm</keyword>
<comment type="caution">
    <text evidence="8">The sequence shown here is derived from an EMBL/GenBank/DDBJ whole genome shotgun (WGS) entry which is preliminary data.</text>
</comment>
<dbReference type="PANTHER" id="PTHR15651">
    <property type="entry name" value="ARMADILLO REPEAT-CONTAINING PROTEIN 8"/>
    <property type="match status" value="1"/>
</dbReference>
<keyword evidence="5" id="KW-0539">Nucleus</keyword>
<keyword evidence="9" id="KW-1185">Reference proteome</keyword>
<dbReference type="GO" id="GO:0034657">
    <property type="term" value="C:GID complex"/>
    <property type="evidence" value="ECO:0007669"/>
    <property type="project" value="TreeGrafter"/>
</dbReference>
<dbReference type="Gene3D" id="1.25.10.10">
    <property type="entry name" value="Leucine-rich Repeat Variant"/>
    <property type="match status" value="2"/>
</dbReference>
<evidence type="ECO:0000256" key="2">
    <source>
        <dbReference type="ARBA" id="ARBA00004496"/>
    </source>
</evidence>
<comment type="subcellular location">
    <subcellularLocation>
        <location evidence="2">Cytoplasm</location>
    </subcellularLocation>
    <subcellularLocation>
        <location evidence="1">Nucleus</location>
    </subcellularLocation>
</comment>
<evidence type="ECO:0000256" key="6">
    <source>
        <dbReference type="PROSITE-ProRule" id="PRU00259"/>
    </source>
</evidence>
<dbReference type="PROSITE" id="PS51257">
    <property type="entry name" value="PROKAR_LIPOPROTEIN"/>
    <property type="match status" value="1"/>
</dbReference>
<dbReference type="EMBL" id="JAUJYN010000007">
    <property type="protein sequence ID" value="KAK1267253.1"/>
    <property type="molecule type" value="Genomic_DNA"/>
</dbReference>
<evidence type="ECO:0000256" key="4">
    <source>
        <dbReference type="ARBA" id="ARBA00022737"/>
    </source>
</evidence>
<dbReference type="AlphaFoldDB" id="A0AAV9ASC3"/>
<reference evidence="8" key="2">
    <citation type="submission" date="2023-06" db="EMBL/GenBank/DDBJ databases">
        <authorList>
            <person name="Ma L."/>
            <person name="Liu K.-W."/>
            <person name="Li Z."/>
            <person name="Hsiao Y.-Y."/>
            <person name="Qi Y."/>
            <person name="Fu T."/>
            <person name="Tang G."/>
            <person name="Zhang D."/>
            <person name="Sun W.-H."/>
            <person name="Liu D.-K."/>
            <person name="Li Y."/>
            <person name="Chen G.-Z."/>
            <person name="Liu X.-D."/>
            <person name="Liao X.-Y."/>
            <person name="Jiang Y.-T."/>
            <person name="Yu X."/>
            <person name="Hao Y."/>
            <person name="Huang J."/>
            <person name="Zhao X.-W."/>
            <person name="Ke S."/>
            <person name="Chen Y.-Y."/>
            <person name="Wu W.-L."/>
            <person name="Hsu J.-L."/>
            <person name="Lin Y.-F."/>
            <person name="Huang M.-D."/>
            <person name="Li C.-Y."/>
            <person name="Huang L."/>
            <person name="Wang Z.-W."/>
            <person name="Zhao X."/>
            <person name="Zhong W.-Y."/>
            <person name="Peng D.-H."/>
            <person name="Ahmad S."/>
            <person name="Lan S."/>
            <person name="Zhang J.-S."/>
            <person name="Tsai W.-C."/>
            <person name="Van De Peer Y."/>
            <person name="Liu Z.-J."/>
        </authorList>
    </citation>
    <scope>NUCLEOTIDE SEQUENCE</scope>
    <source>
        <strain evidence="8">SCP</strain>
        <tissue evidence="8">Leaves</tissue>
    </source>
</reference>
<name>A0AAV9ASC3_ACOGR</name>
<dbReference type="GO" id="GO:0043161">
    <property type="term" value="P:proteasome-mediated ubiquitin-dependent protein catabolic process"/>
    <property type="evidence" value="ECO:0007669"/>
    <property type="project" value="TreeGrafter"/>
</dbReference>
<feature type="repeat" description="ARM" evidence="6">
    <location>
        <begin position="101"/>
        <end position="128"/>
    </location>
</feature>
<evidence type="ECO:0000256" key="3">
    <source>
        <dbReference type="ARBA" id="ARBA00022490"/>
    </source>
</evidence>
<dbReference type="InterPro" id="IPR011989">
    <property type="entry name" value="ARM-like"/>
</dbReference>
<evidence type="ECO:0000256" key="7">
    <source>
        <dbReference type="SAM" id="MobiDB-lite"/>
    </source>
</evidence>
<feature type="region of interest" description="Disordered" evidence="7">
    <location>
        <begin position="1"/>
        <end position="23"/>
    </location>
</feature>
<reference evidence="8" key="1">
    <citation type="journal article" date="2023" name="Nat. Commun.">
        <title>Diploid and tetraploid genomes of Acorus and the evolution of monocots.</title>
        <authorList>
            <person name="Ma L."/>
            <person name="Liu K.W."/>
            <person name="Li Z."/>
            <person name="Hsiao Y.Y."/>
            <person name="Qi Y."/>
            <person name="Fu T."/>
            <person name="Tang G.D."/>
            <person name="Zhang D."/>
            <person name="Sun W.H."/>
            <person name="Liu D.K."/>
            <person name="Li Y."/>
            <person name="Chen G.Z."/>
            <person name="Liu X.D."/>
            <person name="Liao X.Y."/>
            <person name="Jiang Y.T."/>
            <person name="Yu X."/>
            <person name="Hao Y."/>
            <person name="Huang J."/>
            <person name="Zhao X.W."/>
            <person name="Ke S."/>
            <person name="Chen Y.Y."/>
            <person name="Wu W.L."/>
            <person name="Hsu J.L."/>
            <person name="Lin Y.F."/>
            <person name="Huang M.D."/>
            <person name="Li C.Y."/>
            <person name="Huang L."/>
            <person name="Wang Z.W."/>
            <person name="Zhao X."/>
            <person name="Zhong W.Y."/>
            <person name="Peng D.H."/>
            <person name="Ahmad S."/>
            <person name="Lan S."/>
            <person name="Zhang J.S."/>
            <person name="Tsai W.C."/>
            <person name="Van de Peer Y."/>
            <person name="Liu Z.J."/>
        </authorList>
    </citation>
    <scope>NUCLEOTIDE SEQUENCE</scope>
    <source>
        <strain evidence="8">SCP</strain>
    </source>
</reference>
<dbReference type="InterPro" id="IPR038739">
    <property type="entry name" value="ARMC8/Vid28"/>
</dbReference>
<keyword evidence="4" id="KW-0677">Repeat</keyword>
<accession>A0AAV9ASC3</accession>
<dbReference type="PROSITE" id="PS50176">
    <property type="entry name" value="ARM_REPEAT"/>
    <property type="match status" value="1"/>
</dbReference>
<dbReference type="InterPro" id="IPR000225">
    <property type="entry name" value="Armadillo"/>
</dbReference>
<protein>
    <recommendedName>
        <fullName evidence="10">Armadillo repeat-containing protein 8</fullName>
    </recommendedName>
</protein>